<dbReference type="InterPro" id="IPR023401">
    <property type="entry name" value="ODC_N"/>
</dbReference>
<dbReference type="PANTHER" id="PTHR13812:SF19">
    <property type="entry name" value="KETIMINE REDUCTASE MU-CRYSTALLIN"/>
    <property type="match status" value="1"/>
</dbReference>
<dbReference type="InterPro" id="IPR036291">
    <property type="entry name" value="NAD(P)-bd_dom_sf"/>
</dbReference>
<dbReference type="Gene3D" id="3.40.50.720">
    <property type="entry name" value="NAD(P)-binding Rossmann-like Domain"/>
    <property type="match status" value="1"/>
</dbReference>
<dbReference type="PIRSF" id="PIRSF001439">
    <property type="entry name" value="CryM"/>
    <property type="match status" value="1"/>
</dbReference>
<dbReference type="PANTHER" id="PTHR13812">
    <property type="entry name" value="KETIMINE REDUCTASE MU-CRYSTALLIN"/>
    <property type="match status" value="1"/>
</dbReference>
<evidence type="ECO:0000313" key="2">
    <source>
        <dbReference type="Proteomes" id="UP001521150"/>
    </source>
</evidence>
<comment type="caution">
    <text evidence="1">The sequence shown here is derived from an EMBL/GenBank/DDBJ whole genome shotgun (WGS) entry which is preliminary data.</text>
</comment>
<dbReference type="Gene3D" id="3.30.1780.10">
    <property type="entry name" value="ornithine cyclodeaminase, domain 1"/>
    <property type="match status" value="1"/>
</dbReference>
<evidence type="ECO:0008006" key="3">
    <source>
        <dbReference type="Google" id="ProtNLM"/>
    </source>
</evidence>
<dbReference type="InterPro" id="IPR003462">
    <property type="entry name" value="ODC_Mu_crystall"/>
</dbReference>
<dbReference type="Proteomes" id="UP001521150">
    <property type="component" value="Unassembled WGS sequence"/>
</dbReference>
<protein>
    <recommendedName>
        <fullName evidence="3">Ornithine cyclodeaminase</fullName>
    </recommendedName>
</protein>
<name>A0ABS8Z5R5_9PSEU</name>
<reference evidence="1 2" key="1">
    <citation type="submission" date="2021-12" db="EMBL/GenBank/DDBJ databases">
        <title>Genome sequence of Kibdelosporangium philippinense ATCC 49844.</title>
        <authorList>
            <person name="Fedorov E.A."/>
            <person name="Omeragic M."/>
            <person name="Shalygina K.F."/>
            <person name="Maclea K.S."/>
        </authorList>
    </citation>
    <scope>NUCLEOTIDE SEQUENCE [LARGE SCALE GENOMIC DNA]</scope>
    <source>
        <strain evidence="1 2">ATCC 49844</strain>
    </source>
</reference>
<proteinExistence type="predicted"/>
<dbReference type="SUPFAM" id="SSF51735">
    <property type="entry name" value="NAD(P)-binding Rossmann-fold domains"/>
    <property type="match status" value="1"/>
</dbReference>
<organism evidence="1 2">
    <name type="scientific">Kibdelosporangium philippinense</name>
    <dbReference type="NCBI Taxonomy" id="211113"/>
    <lineage>
        <taxon>Bacteria</taxon>
        <taxon>Bacillati</taxon>
        <taxon>Actinomycetota</taxon>
        <taxon>Actinomycetes</taxon>
        <taxon>Pseudonocardiales</taxon>
        <taxon>Pseudonocardiaceae</taxon>
        <taxon>Kibdelosporangium</taxon>
    </lineage>
</organism>
<evidence type="ECO:0000313" key="1">
    <source>
        <dbReference type="EMBL" id="MCE7002837.1"/>
    </source>
</evidence>
<gene>
    <name evidence="1" type="ORF">LWC34_08335</name>
</gene>
<accession>A0ABS8Z5R5</accession>
<dbReference type="Pfam" id="PF02423">
    <property type="entry name" value="OCD_Mu_crystall"/>
    <property type="match status" value="1"/>
</dbReference>
<keyword evidence="2" id="KW-1185">Reference proteome</keyword>
<sequence length="303" mass="31313">MKIIDLPALRAMASFDLVFGAVRDALIAHASGQTQTPPPMHLVFPDVDGDCHVKAGYMSGARHFAVKIASGFYRNAELGLPNNNGLVMVVDATNGVPAAILADQGWLTAWRTAAAGALITHALTPPEVSDIAVMGTGLQARLQVVWLRELRPLSSVRVWGRRPAEVARLCRELTEDGISASPGDISGVPCVITATAATTPLAPASAFSSALHVTALGTDLPGKGELPSELFASASIIATDDHEQCLHHGDFGNAVRAGIVAQDADVSVGSVLRDGVRHRSGLSIADLTGIGAADAAVATALLS</sequence>
<dbReference type="RefSeq" id="WP_233724383.1">
    <property type="nucleotide sequence ID" value="NZ_JAJVCN010000001.1"/>
</dbReference>
<dbReference type="EMBL" id="JAJVCN010000001">
    <property type="protein sequence ID" value="MCE7002837.1"/>
    <property type="molecule type" value="Genomic_DNA"/>
</dbReference>